<evidence type="ECO:0000256" key="1">
    <source>
        <dbReference type="SAM" id="Phobius"/>
    </source>
</evidence>
<reference evidence="2" key="1">
    <citation type="submission" date="2021-03" db="EMBL/GenBank/DDBJ databases">
        <title>Fibrella sp. HMF5335 genome sequencing and assembly.</title>
        <authorList>
            <person name="Kang H."/>
            <person name="Kim H."/>
            <person name="Bae S."/>
            <person name="Joh K."/>
        </authorList>
    </citation>
    <scope>NUCLEOTIDE SEQUENCE</scope>
    <source>
        <strain evidence="2">HMF5335</strain>
    </source>
</reference>
<organism evidence="2 3">
    <name type="scientific">Fibrella rubiginis</name>
    <dbReference type="NCBI Taxonomy" id="2817060"/>
    <lineage>
        <taxon>Bacteria</taxon>
        <taxon>Pseudomonadati</taxon>
        <taxon>Bacteroidota</taxon>
        <taxon>Cytophagia</taxon>
        <taxon>Cytophagales</taxon>
        <taxon>Spirosomataceae</taxon>
        <taxon>Fibrella</taxon>
    </lineage>
</organism>
<dbReference type="EMBL" id="JAFMYV010000003">
    <property type="protein sequence ID" value="MBO0936691.1"/>
    <property type="molecule type" value="Genomic_DNA"/>
</dbReference>
<dbReference type="RefSeq" id="WP_207364238.1">
    <property type="nucleotide sequence ID" value="NZ_JAFMYV010000003.1"/>
</dbReference>
<keyword evidence="1" id="KW-1133">Transmembrane helix</keyword>
<dbReference type="Proteomes" id="UP000664034">
    <property type="component" value="Unassembled WGS sequence"/>
</dbReference>
<feature type="transmembrane region" description="Helical" evidence="1">
    <location>
        <begin position="35"/>
        <end position="63"/>
    </location>
</feature>
<keyword evidence="1" id="KW-0472">Membrane</keyword>
<keyword evidence="3" id="KW-1185">Reference proteome</keyword>
<name>A0A939GE62_9BACT</name>
<sequence>MHFNSEMGKAGVTDETQLEGLWEYAKEKTTQYGPVAMAAGFGLAAVGSGPLLTGSAIVVGFALGRTMITQVMKGGDRLIREAAKHFSQHGRDPVDAIFSED</sequence>
<protein>
    <submittedName>
        <fullName evidence="2">Uncharacterized protein</fullName>
    </submittedName>
</protein>
<gene>
    <name evidence="2" type="ORF">J2I47_09060</name>
</gene>
<keyword evidence="1" id="KW-0812">Transmembrane</keyword>
<accession>A0A939GE62</accession>
<dbReference type="AlphaFoldDB" id="A0A939GE62"/>
<evidence type="ECO:0000313" key="3">
    <source>
        <dbReference type="Proteomes" id="UP000664034"/>
    </source>
</evidence>
<evidence type="ECO:0000313" key="2">
    <source>
        <dbReference type="EMBL" id="MBO0936691.1"/>
    </source>
</evidence>
<proteinExistence type="predicted"/>
<comment type="caution">
    <text evidence="2">The sequence shown here is derived from an EMBL/GenBank/DDBJ whole genome shotgun (WGS) entry which is preliminary data.</text>
</comment>